<keyword evidence="4 7" id="KW-1133">Transmembrane helix</keyword>
<protein>
    <submittedName>
        <fullName evidence="8">Leucine-rich repeat protein</fullName>
    </submittedName>
</protein>
<evidence type="ECO:0000256" key="5">
    <source>
        <dbReference type="ARBA" id="ARBA00023136"/>
    </source>
</evidence>
<keyword evidence="2 7" id="KW-0812">Transmembrane</keyword>
<proteinExistence type="predicted"/>
<feature type="transmembrane region" description="Helical" evidence="7">
    <location>
        <begin position="68"/>
        <end position="91"/>
    </location>
</feature>
<dbReference type="InterPro" id="IPR046956">
    <property type="entry name" value="RLP23-like"/>
</dbReference>
<dbReference type="PANTHER" id="PTHR48063:SF99">
    <property type="entry name" value="LEUCINE-RICH REPEAT-CONTAINING, PLANT-TYPE, LEUCINE-RICH REPEAT DOMAIN SUPERFAMILY"/>
    <property type="match status" value="1"/>
</dbReference>
<evidence type="ECO:0000313" key="8">
    <source>
        <dbReference type="EMBL" id="GEU84497.1"/>
    </source>
</evidence>
<dbReference type="EMBL" id="BKCJ010008906">
    <property type="protein sequence ID" value="GEU84497.1"/>
    <property type="molecule type" value="Genomic_DNA"/>
</dbReference>
<gene>
    <name evidence="8" type="ORF">Tci_056475</name>
</gene>
<comment type="caution">
    <text evidence="8">The sequence shown here is derived from an EMBL/GenBank/DDBJ whole genome shotgun (WGS) entry which is preliminary data.</text>
</comment>
<evidence type="ECO:0000256" key="7">
    <source>
        <dbReference type="SAM" id="Phobius"/>
    </source>
</evidence>
<dbReference type="InterPro" id="IPR032675">
    <property type="entry name" value="LRR_dom_sf"/>
</dbReference>
<organism evidence="8">
    <name type="scientific">Tanacetum cinerariifolium</name>
    <name type="common">Dalmatian daisy</name>
    <name type="synonym">Chrysanthemum cinerariifolium</name>
    <dbReference type="NCBI Taxonomy" id="118510"/>
    <lineage>
        <taxon>Eukaryota</taxon>
        <taxon>Viridiplantae</taxon>
        <taxon>Streptophyta</taxon>
        <taxon>Embryophyta</taxon>
        <taxon>Tracheophyta</taxon>
        <taxon>Spermatophyta</taxon>
        <taxon>Magnoliopsida</taxon>
        <taxon>eudicotyledons</taxon>
        <taxon>Gunneridae</taxon>
        <taxon>Pentapetalae</taxon>
        <taxon>asterids</taxon>
        <taxon>campanulids</taxon>
        <taxon>Asterales</taxon>
        <taxon>Asteraceae</taxon>
        <taxon>Asteroideae</taxon>
        <taxon>Anthemideae</taxon>
        <taxon>Anthemidinae</taxon>
        <taxon>Tanacetum</taxon>
    </lineage>
</organism>
<name>A0A6L2NG59_TANCI</name>
<keyword evidence="3" id="KW-0732">Signal</keyword>
<evidence type="ECO:0000256" key="1">
    <source>
        <dbReference type="ARBA" id="ARBA00004479"/>
    </source>
</evidence>
<sequence>MSSLSFLSSFNVSYNNLNGRVPSSTQLQSLNESSFFGNRLCGAPLIERCVVEVPGTQNQKEDDDGSHWGLIISMVLGYVSSFWIVLAPLIISRRWRIAYFNFLNVTRYMIYDVMRYLACARCVSTGAIVLIDPVASANSGSQPLSPPKTERCSNCSGAGKVMCPTCLCTGMAMASEHDPRIDPFD</sequence>
<evidence type="ECO:0000256" key="4">
    <source>
        <dbReference type="ARBA" id="ARBA00022989"/>
    </source>
</evidence>
<keyword evidence="6" id="KW-0325">Glycoprotein</keyword>
<keyword evidence="5 7" id="KW-0472">Membrane</keyword>
<comment type="subcellular location">
    <subcellularLocation>
        <location evidence="1">Membrane</location>
        <topology evidence="1">Single-pass type I membrane protein</topology>
    </subcellularLocation>
</comment>
<evidence type="ECO:0000256" key="3">
    <source>
        <dbReference type="ARBA" id="ARBA00022729"/>
    </source>
</evidence>
<evidence type="ECO:0000256" key="2">
    <source>
        <dbReference type="ARBA" id="ARBA00022692"/>
    </source>
</evidence>
<dbReference type="PANTHER" id="PTHR48063">
    <property type="entry name" value="LRR RECEPTOR-LIKE KINASE"/>
    <property type="match status" value="1"/>
</dbReference>
<accession>A0A6L2NG59</accession>
<dbReference type="Gene3D" id="3.80.10.10">
    <property type="entry name" value="Ribonuclease Inhibitor"/>
    <property type="match status" value="1"/>
</dbReference>
<evidence type="ECO:0000256" key="6">
    <source>
        <dbReference type="ARBA" id="ARBA00023180"/>
    </source>
</evidence>
<dbReference type="GO" id="GO:0016020">
    <property type="term" value="C:membrane"/>
    <property type="evidence" value="ECO:0007669"/>
    <property type="project" value="UniProtKB-SubCell"/>
</dbReference>
<reference evidence="8" key="1">
    <citation type="journal article" date="2019" name="Sci. Rep.">
        <title>Draft genome of Tanacetum cinerariifolium, the natural source of mosquito coil.</title>
        <authorList>
            <person name="Yamashiro T."/>
            <person name="Shiraishi A."/>
            <person name="Satake H."/>
            <person name="Nakayama K."/>
        </authorList>
    </citation>
    <scope>NUCLEOTIDE SEQUENCE</scope>
</reference>
<dbReference type="AlphaFoldDB" id="A0A6L2NG59"/>